<dbReference type="InterPro" id="IPR005511">
    <property type="entry name" value="SMP-30"/>
</dbReference>
<evidence type="ECO:0000259" key="2">
    <source>
        <dbReference type="Pfam" id="PF08450"/>
    </source>
</evidence>
<evidence type="ECO:0000256" key="1">
    <source>
        <dbReference type="ARBA" id="ARBA00008853"/>
    </source>
</evidence>
<evidence type="ECO:0000313" key="3">
    <source>
        <dbReference type="EMBL" id="MDP9831138.1"/>
    </source>
</evidence>
<feature type="domain" description="SMP-30/Gluconolactonase/LRE-like region" evidence="2">
    <location>
        <begin position="12"/>
        <end position="246"/>
    </location>
</feature>
<dbReference type="SUPFAM" id="SSF63829">
    <property type="entry name" value="Calcium-dependent phosphotriesterase"/>
    <property type="match status" value="1"/>
</dbReference>
<keyword evidence="4" id="KW-1185">Reference proteome</keyword>
<sequence length="285" mass="30357">MFEVVGGTHCILGEGPIWDEARNVVRWVDIEGGRVWEGLSEPHVVLKREPTLSAVVHSESGDLLLALRRGLEHVDPTGDSVGSLTLIPSDVNSRLNDGTCDPAGRFVVGSMALDNRRGAEHLWRLEHDGSVTVLDDDLSLSNGLGWSPDGATMYQIDTIPGIVYRRRYDPDSGTVGSRHVLVAMGGADGLTVDAEGNLWVAVWGAGQIRVISPQGVLLERLETGAPLTTSCAFTGPELDTLVVTTADQALPGVPPSDRAGALLTHRTSQRGLPANAWKVAPLEAL</sequence>
<dbReference type="PRINTS" id="PR01790">
    <property type="entry name" value="SMP30FAMILY"/>
</dbReference>
<dbReference type="InterPro" id="IPR011042">
    <property type="entry name" value="6-blade_b-propeller_TolB-like"/>
</dbReference>
<name>A0ABT9PEN0_9ACTN</name>
<dbReference type="EMBL" id="JAUSQZ010000001">
    <property type="protein sequence ID" value="MDP9831138.1"/>
    <property type="molecule type" value="Genomic_DNA"/>
</dbReference>
<protein>
    <submittedName>
        <fullName evidence="3">Sugar lactone lactonase YvrE</fullName>
    </submittedName>
</protein>
<reference evidence="3 4" key="1">
    <citation type="submission" date="2023-07" db="EMBL/GenBank/DDBJ databases">
        <title>Sequencing the genomes of 1000 actinobacteria strains.</title>
        <authorList>
            <person name="Klenk H.-P."/>
        </authorList>
    </citation>
    <scope>NUCLEOTIDE SEQUENCE [LARGE SCALE GENOMIC DNA]</scope>
    <source>
        <strain evidence="3 4">DSM 44388</strain>
    </source>
</reference>
<organism evidence="3 4">
    <name type="scientific">Kineosporia succinea</name>
    <dbReference type="NCBI Taxonomy" id="84632"/>
    <lineage>
        <taxon>Bacteria</taxon>
        <taxon>Bacillati</taxon>
        <taxon>Actinomycetota</taxon>
        <taxon>Actinomycetes</taxon>
        <taxon>Kineosporiales</taxon>
        <taxon>Kineosporiaceae</taxon>
        <taxon>Kineosporia</taxon>
    </lineage>
</organism>
<dbReference type="InterPro" id="IPR013658">
    <property type="entry name" value="SGL"/>
</dbReference>
<proteinExistence type="inferred from homology"/>
<accession>A0ABT9PEN0</accession>
<dbReference type="PANTHER" id="PTHR10907">
    <property type="entry name" value="REGUCALCIN"/>
    <property type="match status" value="1"/>
</dbReference>
<dbReference type="RefSeq" id="WP_307250612.1">
    <property type="nucleotide sequence ID" value="NZ_JAUSQZ010000001.1"/>
</dbReference>
<gene>
    <name evidence="3" type="ORF">J2S57_006887</name>
</gene>
<evidence type="ECO:0000313" key="4">
    <source>
        <dbReference type="Proteomes" id="UP001235712"/>
    </source>
</evidence>
<dbReference type="Pfam" id="PF08450">
    <property type="entry name" value="SGL"/>
    <property type="match status" value="1"/>
</dbReference>
<dbReference type="Gene3D" id="2.120.10.30">
    <property type="entry name" value="TolB, C-terminal domain"/>
    <property type="match status" value="1"/>
</dbReference>
<dbReference type="Proteomes" id="UP001235712">
    <property type="component" value="Unassembled WGS sequence"/>
</dbReference>
<comment type="caution">
    <text evidence="3">The sequence shown here is derived from an EMBL/GenBank/DDBJ whole genome shotgun (WGS) entry which is preliminary data.</text>
</comment>
<comment type="similarity">
    <text evidence="1">Belongs to the SMP-30/CGR1 family.</text>
</comment>
<dbReference type="PANTHER" id="PTHR10907:SF47">
    <property type="entry name" value="REGUCALCIN"/>
    <property type="match status" value="1"/>
</dbReference>